<protein>
    <recommendedName>
        <fullName evidence="4">Secreted protein</fullName>
    </recommendedName>
</protein>
<reference evidence="2" key="1">
    <citation type="submission" date="2023-08" db="EMBL/GenBank/DDBJ databases">
        <title>A de novo genome assembly of Solanum verrucosum Schlechtendal, a Mexican diploid species geographically isolated from the other diploid A-genome species in potato relatives.</title>
        <authorList>
            <person name="Hosaka K."/>
        </authorList>
    </citation>
    <scope>NUCLEOTIDE SEQUENCE</scope>
    <source>
        <tissue evidence="2">Young leaves</tissue>
    </source>
</reference>
<name>A0AAF0QM78_SOLVR</name>
<dbReference type="Proteomes" id="UP001234989">
    <property type="component" value="Chromosome 4"/>
</dbReference>
<evidence type="ECO:0000313" key="2">
    <source>
        <dbReference type="EMBL" id="WMV24918.1"/>
    </source>
</evidence>
<organism evidence="2 3">
    <name type="scientific">Solanum verrucosum</name>
    <dbReference type="NCBI Taxonomy" id="315347"/>
    <lineage>
        <taxon>Eukaryota</taxon>
        <taxon>Viridiplantae</taxon>
        <taxon>Streptophyta</taxon>
        <taxon>Embryophyta</taxon>
        <taxon>Tracheophyta</taxon>
        <taxon>Spermatophyta</taxon>
        <taxon>Magnoliopsida</taxon>
        <taxon>eudicotyledons</taxon>
        <taxon>Gunneridae</taxon>
        <taxon>Pentapetalae</taxon>
        <taxon>asterids</taxon>
        <taxon>lamiids</taxon>
        <taxon>Solanales</taxon>
        <taxon>Solanaceae</taxon>
        <taxon>Solanoideae</taxon>
        <taxon>Solaneae</taxon>
        <taxon>Solanum</taxon>
    </lineage>
</organism>
<proteinExistence type="predicted"/>
<accession>A0AAF0QM78</accession>
<sequence length="103" mass="11665">MPGCCCFFAVALWVTTVQQLELLPGGLHRWSGYCEKRERGRGRATEDMREGKEERGERKRYVAASGGLAEAASLEGRRRERATLLFSLGRRRMNCLRVLGSFV</sequence>
<evidence type="ECO:0000313" key="3">
    <source>
        <dbReference type="Proteomes" id="UP001234989"/>
    </source>
</evidence>
<evidence type="ECO:0000256" key="1">
    <source>
        <dbReference type="SAM" id="SignalP"/>
    </source>
</evidence>
<feature type="signal peptide" evidence="1">
    <location>
        <begin position="1"/>
        <end position="19"/>
    </location>
</feature>
<dbReference type="EMBL" id="CP133615">
    <property type="protein sequence ID" value="WMV24918.1"/>
    <property type="molecule type" value="Genomic_DNA"/>
</dbReference>
<gene>
    <name evidence="2" type="ORF">MTR67_018303</name>
</gene>
<keyword evidence="1" id="KW-0732">Signal</keyword>
<dbReference type="AlphaFoldDB" id="A0AAF0QM78"/>
<evidence type="ECO:0008006" key="4">
    <source>
        <dbReference type="Google" id="ProtNLM"/>
    </source>
</evidence>
<feature type="chain" id="PRO_5041992072" description="Secreted protein" evidence="1">
    <location>
        <begin position="20"/>
        <end position="103"/>
    </location>
</feature>
<keyword evidence="3" id="KW-1185">Reference proteome</keyword>